<feature type="transmembrane region" description="Helical" evidence="1">
    <location>
        <begin position="229"/>
        <end position="247"/>
    </location>
</feature>
<feature type="transmembrane region" description="Helical" evidence="1">
    <location>
        <begin position="45"/>
        <end position="62"/>
    </location>
</feature>
<feature type="transmembrane region" description="Helical" evidence="1">
    <location>
        <begin position="201"/>
        <end position="223"/>
    </location>
</feature>
<keyword evidence="1" id="KW-0812">Transmembrane</keyword>
<evidence type="ECO:0000256" key="1">
    <source>
        <dbReference type="SAM" id="Phobius"/>
    </source>
</evidence>
<feature type="transmembrane region" description="Helical" evidence="1">
    <location>
        <begin position="12"/>
        <end position="33"/>
    </location>
</feature>
<dbReference type="EMBL" id="JAPKNB010000015">
    <property type="protein sequence ID" value="MCX5567114.1"/>
    <property type="molecule type" value="Genomic_DNA"/>
</dbReference>
<evidence type="ECO:0000313" key="3">
    <source>
        <dbReference type="Proteomes" id="UP001208074"/>
    </source>
</evidence>
<gene>
    <name evidence="2" type="ORF">OSH02_17215</name>
</gene>
<sequence>MISTHSRSLSINILYIYIFFTVYIGATSLFAPLNEYGEMVIPKDIYIFFDLFSILIFFVLLFSSKWNIKNPDPIFIFWFIFVFSLFIFSARGAYSLRSIDYIHYFFRNQIFYVFLGGLIYHYCSSIEKNRFNSFLFLLLCSQLIFSFIIVLLEYSIGGFFWEGSRLTGTLLNHNSYGVFLTFFSFWIWYSYEGKFSTKIFIWSLIALLIILSGSVTAIIGLFLSIARNLKMVIFLGLATVIGFWLFFDDIMNLHFIWKINQIFFEKSTHLTSLSAREMQLQLFLDSISNPVNWVFGASQNSSYMLFDSQYYNIFFNFGIIPVFLFLLLAATIIKKHSNNWYSIYYSWFFLFACSMTAFFSRPIIIILFFFFLANTGLPANSSIKKVIFNTLTPEN</sequence>
<feature type="transmembrane region" description="Helical" evidence="1">
    <location>
        <begin position="106"/>
        <end position="123"/>
    </location>
</feature>
<dbReference type="GeneID" id="94038720"/>
<dbReference type="AlphaFoldDB" id="A0AAW5W469"/>
<accession>A0AAW5W469</accession>
<dbReference type="RefSeq" id="WP_266140767.1">
    <property type="nucleotide sequence ID" value="NZ_DAMBOE010000002.1"/>
</dbReference>
<protein>
    <recommendedName>
        <fullName evidence="4">Wzy</fullName>
    </recommendedName>
</protein>
<evidence type="ECO:0000313" key="2">
    <source>
        <dbReference type="EMBL" id="MCX5567114.1"/>
    </source>
</evidence>
<keyword evidence="1" id="KW-1133">Transmembrane helix</keyword>
<proteinExistence type="predicted"/>
<comment type="caution">
    <text evidence="2">The sequence shown here is derived from an EMBL/GenBank/DDBJ whole genome shotgun (WGS) entry which is preliminary data.</text>
</comment>
<feature type="transmembrane region" description="Helical" evidence="1">
    <location>
        <begin position="173"/>
        <end position="189"/>
    </location>
</feature>
<name>A0AAW5W469_9BURK</name>
<evidence type="ECO:0008006" key="4">
    <source>
        <dbReference type="Google" id="ProtNLM"/>
    </source>
</evidence>
<feature type="transmembrane region" description="Helical" evidence="1">
    <location>
        <begin position="313"/>
        <end position="333"/>
    </location>
</feature>
<feature type="transmembrane region" description="Helical" evidence="1">
    <location>
        <begin position="345"/>
        <end position="372"/>
    </location>
</feature>
<dbReference type="Proteomes" id="UP001208074">
    <property type="component" value="Unassembled WGS sequence"/>
</dbReference>
<organism evidence="2 3">
    <name type="scientific">Alcaligenes phenolicus</name>
    <dbReference type="NCBI Taxonomy" id="232846"/>
    <lineage>
        <taxon>Bacteria</taxon>
        <taxon>Pseudomonadati</taxon>
        <taxon>Pseudomonadota</taxon>
        <taxon>Betaproteobacteria</taxon>
        <taxon>Burkholderiales</taxon>
        <taxon>Alcaligenaceae</taxon>
        <taxon>Alcaligenes</taxon>
    </lineage>
</organism>
<reference evidence="2" key="1">
    <citation type="submission" date="2022-11" db="EMBL/GenBank/DDBJ databases">
        <title>Biodiversity and phylogenetic relationships of bacteria.</title>
        <authorList>
            <person name="Machado R.A.R."/>
            <person name="Bhat A."/>
            <person name="Loulou A."/>
            <person name="Kallel S."/>
        </authorList>
    </citation>
    <scope>NUCLEOTIDE SEQUENCE</scope>
    <source>
        <strain evidence="2">DSM 16503</strain>
    </source>
</reference>
<keyword evidence="1" id="KW-0472">Membrane</keyword>
<feature type="transmembrane region" description="Helical" evidence="1">
    <location>
        <begin position="74"/>
        <end position="94"/>
    </location>
</feature>
<feature type="transmembrane region" description="Helical" evidence="1">
    <location>
        <begin position="135"/>
        <end position="161"/>
    </location>
</feature>